<keyword evidence="3" id="KW-1185">Reference proteome</keyword>
<evidence type="ECO:0000313" key="2">
    <source>
        <dbReference type="EMBL" id="TCC19239.1"/>
    </source>
</evidence>
<dbReference type="EMBL" id="SJKA01000023">
    <property type="protein sequence ID" value="TCC19239.1"/>
    <property type="molecule type" value="Genomic_DNA"/>
</dbReference>
<dbReference type="InterPro" id="IPR024344">
    <property type="entry name" value="MDMPI_metal-binding"/>
</dbReference>
<evidence type="ECO:0000259" key="1">
    <source>
        <dbReference type="Pfam" id="PF11716"/>
    </source>
</evidence>
<dbReference type="NCBIfam" id="TIGR03083">
    <property type="entry name" value="maleylpyruvate isomerase family mycothiol-dependent enzyme"/>
    <property type="match status" value="1"/>
</dbReference>
<comment type="caution">
    <text evidence="2">The sequence shown here is derived from an EMBL/GenBank/DDBJ whole genome shotgun (WGS) entry which is preliminary data.</text>
</comment>
<dbReference type="GO" id="GO:0016853">
    <property type="term" value="F:isomerase activity"/>
    <property type="evidence" value="ECO:0007669"/>
    <property type="project" value="UniProtKB-KW"/>
</dbReference>
<reference evidence="2 3" key="1">
    <citation type="submission" date="2019-02" db="EMBL/GenBank/DDBJ databases">
        <title>Kribbella capetownensis sp. nov. and Kribbella speibonae sp. nov., isolated from soil.</title>
        <authorList>
            <person name="Curtis S.M."/>
            <person name="Norton I."/>
            <person name="Everest G.J."/>
            <person name="Meyers P.R."/>
        </authorList>
    </citation>
    <scope>NUCLEOTIDE SEQUENCE [LARGE SCALE GENOMIC DNA]</scope>
    <source>
        <strain evidence="2 3">DSM 27082</strain>
    </source>
</reference>
<dbReference type="PANTHER" id="PTHR40758:SF1">
    <property type="entry name" value="CONSERVED PROTEIN"/>
    <property type="match status" value="1"/>
</dbReference>
<protein>
    <submittedName>
        <fullName evidence="2">Maleylpyruvate isomerase family mycothiol-dependent enzyme</fullName>
    </submittedName>
</protein>
<proteinExistence type="predicted"/>
<keyword evidence="2" id="KW-0413">Isomerase</keyword>
<dbReference type="RefSeq" id="WP_131296005.1">
    <property type="nucleotide sequence ID" value="NZ_SJKA01000023.1"/>
</dbReference>
<dbReference type="Proteomes" id="UP000292695">
    <property type="component" value="Unassembled WGS sequence"/>
</dbReference>
<gene>
    <name evidence="2" type="ORF">E0H50_38060</name>
</gene>
<dbReference type="SUPFAM" id="SSF109854">
    <property type="entry name" value="DinB/YfiT-like putative metalloenzymes"/>
    <property type="match status" value="1"/>
</dbReference>
<sequence>MTELNAEHARRAIVEHSRRLAESAVAAGPDAAVPTTPEWTVAELVEHVGQTHHWVAEIIERRISDPTQLPATDMAVLPTDPGEWVTWLSESAERVANACSDDALDALVFNAAGDERSGTRFWMTSVLNESVVHGVDAANAAGRPADIDADVAAALITNHLRMLTSPTWEMQRPKSAHAIRGTGQTLQWRATDAGAWFVERRPDGATWRTGTGEADVTVTGPAASLLLTLTRRRSFTDREATGITVDGQADLAQHWLDNTAHVAD</sequence>
<name>A0A4R0I1B0_9ACTN</name>
<dbReference type="OrthoDB" id="3671213at2"/>
<dbReference type="AlphaFoldDB" id="A0A4R0I1B0"/>
<feature type="domain" description="Mycothiol-dependent maleylpyruvate isomerase metal-binding" evidence="1">
    <location>
        <begin position="11"/>
        <end position="138"/>
    </location>
</feature>
<dbReference type="GO" id="GO:0005886">
    <property type="term" value="C:plasma membrane"/>
    <property type="evidence" value="ECO:0007669"/>
    <property type="project" value="TreeGrafter"/>
</dbReference>
<dbReference type="Gene3D" id="1.20.120.450">
    <property type="entry name" value="dinb family like domain"/>
    <property type="match status" value="1"/>
</dbReference>
<evidence type="ECO:0000313" key="3">
    <source>
        <dbReference type="Proteomes" id="UP000292695"/>
    </source>
</evidence>
<dbReference type="GO" id="GO:0046872">
    <property type="term" value="F:metal ion binding"/>
    <property type="evidence" value="ECO:0007669"/>
    <property type="project" value="InterPro"/>
</dbReference>
<accession>A0A4R0I1B0</accession>
<dbReference type="InterPro" id="IPR017517">
    <property type="entry name" value="Maleyloyr_isom"/>
</dbReference>
<keyword evidence="2" id="KW-0670">Pyruvate</keyword>
<dbReference type="PANTHER" id="PTHR40758">
    <property type="entry name" value="CONSERVED PROTEIN"/>
    <property type="match status" value="1"/>
</dbReference>
<dbReference type="InterPro" id="IPR034660">
    <property type="entry name" value="DinB/YfiT-like"/>
</dbReference>
<dbReference type="Pfam" id="PF11716">
    <property type="entry name" value="MDMPI_N"/>
    <property type="match status" value="1"/>
</dbReference>
<organism evidence="2 3">
    <name type="scientific">Kribbella sindirgiensis</name>
    <dbReference type="NCBI Taxonomy" id="1124744"/>
    <lineage>
        <taxon>Bacteria</taxon>
        <taxon>Bacillati</taxon>
        <taxon>Actinomycetota</taxon>
        <taxon>Actinomycetes</taxon>
        <taxon>Propionibacteriales</taxon>
        <taxon>Kribbellaceae</taxon>
        <taxon>Kribbella</taxon>
    </lineage>
</organism>